<sequence length="331" mass="37713">MNYKDYYSILGVKKGASKDEIKKAYRKLARKYHPDVNPDDKEAARKFNEIGEAYEVLSDDENRKLYDQVGADWKKYKQAGAQSGDFNWQQYARGQAGQGGRHAYSRTTEDFFGGGDFSDFFEQIFGGGINRGQQRQRRARPGADFRDAGYGWDVRTESRKGKDITAELEITLEEAYRGTEKSVRVNKNQMKIKIPKGIYSGRRLKLKGRGQPGTGGGEPGDLYIKVTIKPHEVFTREDDDLYTNVEVSLYKALLGGTMEVPTMNGTVKIKVPAESQPGRVFRLRGYGMPVFQQEEKKGDLFATLQVRLPEKLSKKEKEMFRELAEIRKENL</sequence>
<dbReference type="CDD" id="cd10747">
    <property type="entry name" value="DnaJ_C"/>
    <property type="match status" value="1"/>
</dbReference>
<dbReference type="PANTHER" id="PTHR43096:SF52">
    <property type="entry name" value="DNAJ HOMOLOG 1, MITOCHONDRIAL-RELATED"/>
    <property type="match status" value="1"/>
</dbReference>
<reference evidence="3" key="1">
    <citation type="submission" date="2021-02" db="EMBL/GenBank/DDBJ databases">
        <title>Natronogracilivirga saccharolytica gen. nov. sp. nov. a new anaerobic, haloalkiliphilic carbohydrate-fermenting bacterium from soda lake and proposing of Cyclonatronumiaceae fam. nov. in the phylum Balneolaeota.</title>
        <authorList>
            <person name="Zhilina T.N."/>
            <person name="Sorokin D.Y."/>
            <person name="Zavarzina D.G."/>
            <person name="Toshchakov S.V."/>
            <person name="Kublanov I.V."/>
        </authorList>
    </citation>
    <scope>NUCLEOTIDE SEQUENCE</scope>
    <source>
        <strain evidence="3">Z-1702</strain>
    </source>
</reference>
<dbReference type="Gene3D" id="2.60.260.20">
    <property type="entry name" value="Urease metallochaperone UreE, N-terminal domain"/>
    <property type="match status" value="2"/>
</dbReference>
<dbReference type="InterPro" id="IPR036869">
    <property type="entry name" value="J_dom_sf"/>
</dbReference>
<dbReference type="GO" id="GO:0051082">
    <property type="term" value="F:unfolded protein binding"/>
    <property type="evidence" value="ECO:0007669"/>
    <property type="project" value="InterPro"/>
</dbReference>
<dbReference type="SUPFAM" id="SSF49493">
    <property type="entry name" value="HSP40/DnaJ peptide-binding domain"/>
    <property type="match status" value="2"/>
</dbReference>
<dbReference type="InterPro" id="IPR008971">
    <property type="entry name" value="HSP40/DnaJ_pept-bd"/>
</dbReference>
<dbReference type="InterPro" id="IPR002939">
    <property type="entry name" value="DnaJ_C"/>
</dbReference>
<evidence type="ECO:0000259" key="2">
    <source>
        <dbReference type="PROSITE" id="PS50076"/>
    </source>
</evidence>
<comment type="caution">
    <text evidence="3">The sequence shown here is derived from an EMBL/GenBank/DDBJ whole genome shotgun (WGS) entry which is preliminary data.</text>
</comment>
<organism evidence="3 4">
    <name type="scientific">Natronogracilivirga saccharolytica</name>
    <dbReference type="NCBI Taxonomy" id="2812953"/>
    <lineage>
        <taxon>Bacteria</taxon>
        <taxon>Pseudomonadati</taxon>
        <taxon>Balneolota</taxon>
        <taxon>Balneolia</taxon>
        <taxon>Balneolales</taxon>
        <taxon>Cyclonatronaceae</taxon>
        <taxon>Natronogracilivirga</taxon>
    </lineage>
</organism>
<dbReference type="Pfam" id="PF00226">
    <property type="entry name" value="DnaJ"/>
    <property type="match status" value="1"/>
</dbReference>
<dbReference type="CDD" id="cd06257">
    <property type="entry name" value="DnaJ"/>
    <property type="match status" value="1"/>
</dbReference>
<dbReference type="RefSeq" id="WP_210509988.1">
    <property type="nucleotide sequence ID" value="NZ_JAFIDN010000001.1"/>
</dbReference>
<evidence type="ECO:0000256" key="1">
    <source>
        <dbReference type="ARBA" id="ARBA00023186"/>
    </source>
</evidence>
<feature type="domain" description="J" evidence="2">
    <location>
        <begin position="5"/>
        <end position="70"/>
    </location>
</feature>
<dbReference type="GO" id="GO:0005737">
    <property type="term" value="C:cytoplasm"/>
    <property type="evidence" value="ECO:0007669"/>
    <property type="project" value="TreeGrafter"/>
</dbReference>
<dbReference type="Proteomes" id="UP000673975">
    <property type="component" value="Unassembled WGS sequence"/>
</dbReference>
<dbReference type="AlphaFoldDB" id="A0A8J7RGI2"/>
<protein>
    <submittedName>
        <fullName evidence="3">J domain-containing protein</fullName>
    </submittedName>
</protein>
<dbReference type="InterPro" id="IPR018253">
    <property type="entry name" value="DnaJ_domain_CS"/>
</dbReference>
<dbReference type="EMBL" id="JAFIDN010000001">
    <property type="protein sequence ID" value="MBP3191455.1"/>
    <property type="molecule type" value="Genomic_DNA"/>
</dbReference>
<dbReference type="SUPFAM" id="SSF46565">
    <property type="entry name" value="Chaperone J-domain"/>
    <property type="match status" value="1"/>
</dbReference>
<proteinExistence type="predicted"/>
<dbReference type="Gene3D" id="1.10.287.110">
    <property type="entry name" value="DnaJ domain"/>
    <property type="match status" value="1"/>
</dbReference>
<keyword evidence="1" id="KW-0143">Chaperone</keyword>
<name>A0A8J7RGI2_9BACT</name>
<dbReference type="FunFam" id="2.60.260.20:FF:000013">
    <property type="entry name" value="DnaJ subfamily B member 11"/>
    <property type="match status" value="1"/>
</dbReference>
<dbReference type="GO" id="GO:0042026">
    <property type="term" value="P:protein refolding"/>
    <property type="evidence" value="ECO:0007669"/>
    <property type="project" value="TreeGrafter"/>
</dbReference>
<dbReference type="PANTHER" id="PTHR43096">
    <property type="entry name" value="DNAJ HOMOLOG 1, MITOCHONDRIAL-RELATED"/>
    <property type="match status" value="1"/>
</dbReference>
<evidence type="ECO:0000313" key="4">
    <source>
        <dbReference type="Proteomes" id="UP000673975"/>
    </source>
</evidence>
<dbReference type="InterPro" id="IPR001623">
    <property type="entry name" value="DnaJ_domain"/>
</dbReference>
<evidence type="ECO:0000313" key="3">
    <source>
        <dbReference type="EMBL" id="MBP3191455.1"/>
    </source>
</evidence>
<keyword evidence="4" id="KW-1185">Reference proteome</keyword>
<dbReference type="PRINTS" id="PR00625">
    <property type="entry name" value="JDOMAIN"/>
</dbReference>
<accession>A0A8J7RGI2</accession>
<dbReference type="Pfam" id="PF01556">
    <property type="entry name" value="DnaJ_C"/>
    <property type="match status" value="1"/>
</dbReference>
<dbReference type="PROSITE" id="PS00636">
    <property type="entry name" value="DNAJ_1"/>
    <property type="match status" value="1"/>
</dbReference>
<dbReference type="SMART" id="SM00271">
    <property type="entry name" value="DnaJ"/>
    <property type="match status" value="1"/>
</dbReference>
<gene>
    <name evidence="3" type="ORF">NATSA_02145</name>
</gene>
<dbReference type="PROSITE" id="PS50076">
    <property type="entry name" value="DNAJ_2"/>
    <property type="match status" value="1"/>
</dbReference>